<evidence type="ECO:0000313" key="1">
    <source>
        <dbReference type="EMBL" id="PCR99705.1"/>
    </source>
</evidence>
<dbReference type="EMBL" id="JXJT01000037">
    <property type="protein sequence ID" value="PCR99705.1"/>
    <property type="molecule type" value="Genomic_DNA"/>
</dbReference>
<organism evidence="1 2">
    <name type="scientific">Pseudolactococcus chungangensis CAU 28 = DSM 22330</name>
    <dbReference type="NCBI Taxonomy" id="1122154"/>
    <lineage>
        <taxon>Bacteria</taxon>
        <taxon>Bacillati</taxon>
        <taxon>Bacillota</taxon>
        <taxon>Bacilli</taxon>
        <taxon>Lactobacillales</taxon>
        <taxon>Streptococcaceae</taxon>
        <taxon>Pseudolactococcus</taxon>
    </lineage>
</organism>
<sequence>MNIKFMLTPEQIKKGKQLSEITGMSFSELVGYLIENTE</sequence>
<comment type="caution">
    <text evidence="1">The sequence shown here is derived from an EMBL/GenBank/DDBJ whole genome shotgun (WGS) entry which is preliminary data.</text>
</comment>
<protein>
    <submittedName>
        <fullName evidence="1">Uncharacterized protein</fullName>
    </submittedName>
</protein>
<evidence type="ECO:0000313" key="2">
    <source>
        <dbReference type="Proteomes" id="UP000218979"/>
    </source>
</evidence>
<keyword evidence="2" id="KW-1185">Reference proteome</keyword>
<reference evidence="1 2" key="1">
    <citation type="submission" date="2014-12" db="EMBL/GenBank/DDBJ databases">
        <title>Draft genome sequences of 10 type strains of Lactococcus.</title>
        <authorList>
            <person name="Sun Z."/>
            <person name="Zhong Z."/>
            <person name="Liu W."/>
            <person name="Zhang W."/>
            <person name="Zhang H."/>
        </authorList>
    </citation>
    <scope>NUCLEOTIDE SEQUENCE [LARGE SCALE GENOMIC DNA]</scope>
    <source>
        <strain evidence="1 2">DSM 22330</strain>
    </source>
</reference>
<proteinExistence type="predicted"/>
<name>A0ABX4I4A6_9LACT</name>
<gene>
    <name evidence="1" type="ORF">RR45_GL001455</name>
</gene>
<accession>A0ABX4I4A6</accession>
<dbReference type="Proteomes" id="UP000218979">
    <property type="component" value="Unassembled WGS sequence"/>
</dbReference>